<keyword evidence="2" id="KW-0812">Transmembrane</keyword>
<dbReference type="EMBL" id="BK016262">
    <property type="protein sequence ID" value="DAG05599.1"/>
    <property type="molecule type" value="Genomic_DNA"/>
</dbReference>
<keyword evidence="1" id="KW-0175">Coiled coil</keyword>
<feature type="coiled-coil region" evidence="1">
    <location>
        <begin position="932"/>
        <end position="979"/>
    </location>
</feature>
<name>A0A8S5VG84_9CAUD</name>
<proteinExistence type="predicted"/>
<reference evidence="3" key="1">
    <citation type="journal article" date="2021" name="Proc. Natl. Acad. Sci. U.S.A.">
        <title>A Catalog of Tens of Thousands of Viruses from Human Metagenomes Reveals Hidden Associations with Chronic Diseases.</title>
        <authorList>
            <person name="Tisza M.J."/>
            <person name="Buck C.B."/>
        </authorList>
    </citation>
    <scope>NUCLEOTIDE SEQUENCE</scope>
    <source>
        <strain evidence="3">Ct3R43</strain>
    </source>
</reference>
<feature type="transmembrane region" description="Helical" evidence="2">
    <location>
        <begin position="829"/>
        <end position="850"/>
    </location>
</feature>
<organism evidence="3">
    <name type="scientific">Siphoviridae sp. ct3R43</name>
    <dbReference type="NCBI Taxonomy" id="2825321"/>
    <lineage>
        <taxon>Viruses</taxon>
        <taxon>Duplodnaviria</taxon>
        <taxon>Heunggongvirae</taxon>
        <taxon>Uroviricota</taxon>
        <taxon>Caudoviricetes</taxon>
    </lineage>
</organism>
<feature type="transmembrane region" description="Helical" evidence="2">
    <location>
        <begin position="684"/>
        <end position="703"/>
    </location>
</feature>
<feature type="transmembrane region" description="Helical" evidence="2">
    <location>
        <begin position="807"/>
        <end position="823"/>
    </location>
</feature>
<feature type="transmembrane region" description="Helical" evidence="2">
    <location>
        <begin position="768"/>
        <end position="787"/>
    </location>
</feature>
<keyword evidence="2" id="KW-0472">Membrane</keyword>
<accession>A0A8S5VG84</accession>
<sequence length="1269" mass="132353">MADNEVQIDSLSVAIEHSAGTASKDLSSLASELRKLQKSVAGLNLNNAIIQFGSLSTAIGGIGNNADKITALASSLLDLKSVGKVSAAVPKSLSNQITALDTALSGVTESDVKRISSLASALTQLSGAKMPQISASIGHQLQSIGDAAKNLQGVNLARFKDLATALQPLSALTPAHLTSFINQLGKFTQLSKDLEAVDMDKFAATIERLTAAMAPLATEMDKIARGSSAFPQRIQTFIKNNEASTKSVKKAEPTWQKFFETISKGSKKSSSGLTNFAKQLFSIATIKKVWLKATDSLESANEYIEALNLFYVSMGSYVEKAQDYANLVGDSYGVDPAEFMKMQATFMDVSKSFGTASGTAYTMSKALTQLTYDISSLYNLKVDESLNKVRSALVGEIEPIRALGKDLSVANLKLLATELGITANVDAMNQSEKAMLRTISLLRQSNSAMGDMARTLEQPANQFRILKAQLTLLGRAIGDLFLPLVQKTLPYMIAFVKVGQRIVSAFAALAGFELPKFDYADSVIKGNEGVADSADDAAKSMKKLYQLSFDELNILGSQNTGASGSGTSAADLAKLEAELNRLAKIEDDMFSKNLGETTDKIAAQIEDWITKGKGVEEWAAGVWEDFKGIKDAAAAVADSLGLWKIPAAIADLAKSLGLDVGSVDFNFGTSQQGKVTGGDTLKNLLGSGLGLALGIGALAVTASSGGVGGLLAKGLGLALGIGAINMLFDGISVSGDTSPTNLLLSRFQKALGLSLAGSSLSLLTGKGLSFSLGLGLGIGAIALWYMADQGVKSGEDPILMGELQKGIAALMGGVSISTLIGGAEGLKAYGIPLGVALAGLSMLAGANVRLQDADASWSDKFRDLLVGTIGGGLLGAGVGGAVAQFLGVGAVGGAGIGFLFAIPIGISLLFGGKFDFKWSGGFKPQGYKDLGLDALDTAKAQIEANKKAAEALSRTNELKQTQQESLNDLAQLADQLQKSSLDSLSKMSESITVGSDTAITNLRKIGSEVNKAAESDIYKPILDKTDKMGTDLNAKGKSAGENVAKGFVAGVDYNADYVAKGMTGMANKAMVQFTDSLGIHSPSTVFEGYGINVDIGFANGVTLGLPNVKDAFGNVWTSIRVDFSAFANSLLASARAFIRQLNQVLSSVSFSGGAAQSLIGKTPRMIPAFATGGFPEDGMFYANSGELVGRFANGRTAVANNAQIIEGIENAVYRAMTAAQRGSGRGGKIELVLDKQVVGRVFGDAIDSEKRRSGANTKITFTNGGRGNG</sequence>
<feature type="transmembrane region" description="Helical" evidence="2">
    <location>
        <begin position="888"/>
        <end position="910"/>
    </location>
</feature>
<evidence type="ECO:0000256" key="1">
    <source>
        <dbReference type="SAM" id="Coils"/>
    </source>
</evidence>
<keyword evidence="2" id="KW-1133">Transmembrane helix</keyword>
<feature type="transmembrane region" description="Helical" evidence="2">
    <location>
        <begin position="862"/>
        <end position="882"/>
    </location>
</feature>
<evidence type="ECO:0000256" key="2">
    <source>
        <dbReference type="SAM" id="Phobius"/>
    </source>
</evidence>
<protein>
    <submittedName>
        <fullName evidence="3">Minor tail protein</fullName>
    </submittedName>
</protein>
<evidence type="ECO:0000313" key="3">
    <source>
        <dbReference type="EMBL" id="DAG05599.1"/>
    </source>
</evidence>